<dbReference type="EMBL" id="MAAF01000072">
    <property type="protein sequence ID" value="OUR79332.1"/>
    <property type="molecule type" value="Genomic_DNA"/>
</dbReference>
<dbReference type="Proteomes" id="UP000243053">
    <property type="component" value="Unassembled WGS sequence"/>
</dbReference>
<gene>
    <name evidence="7" type="ORF">A9Q75_12195</name>
</gene>
<organism evidence="7 8">
    <name type="scientific">Colwellia psychrerythraea</name>
    <name type="common">Vibrio psychroerythus</name>
    <dbReference type="NCBI Taxonomy" id="28229"/>
    <lineage>
        <taxon>Bacteria</taxon>
        <taxon>Pseudomonadati</taxon>
        <taxon>Pseudomonadota</taxon>
        <taxon>Gammaproteobacteria</taxon>
        <taxon>Alteromonadales</taxon>
        <taxon>Colwelliaceae</taxon>
        <taxon>Colwellia</taxon>
    </lineage>
</organism>
<dbReference type="InterPro" id="IPR008947">
    <property type="entry name" value="PLipase_C/P1_nuclease_dom_sf"/>
</dbReference>
<keyword evidence="3" id="KW-0255">Endonuclease</keyword>
<accession>A0A1Y5E9A6</accession>
<name>A0A1Y5E9A6_COLPS</name>
<keyword evidence="1" id="KW-0540">Nuclease</keyword>
<evidence type="ECO:0000256" key="3">
    <source>
        <dbReference type="ARBA" id="ARBA00022759"/>
    </source>
</evidence>
<evidence type="ECO:0000256" key="4">
    <source>
        <dbReference type="ARBA" id="ARBA00022801"/>
    </source>
</evidence>
<dbReference type="CDD" id="cd11010">
    <property type="entry name" value="S1-P1_nuclease"/>
    <property type="match status" value="1"/>
</dbReference>
<dbReference type="AlphaFoldDB" id="A0A1Y5E9A6"/>
<dbReference type="GO" id="GO:0004519">
    <property type="term" value="F:endonuclease activity"/>
    <property type="evidence" value="ECO:0007669"/>
    <property type="project" value="UniProtKB-KW"/>
</dbReference>
<evidence type="ECO:0000313" key="8">
    <source>
        <dbReference type="Proteomes" id="UP000243053"/>
    </source>
</evidence>
<dbReference type="PANTHER" id="PTHR33146">
    <property type="entry name" value="ENDONUCLEASE 4"/>
    <property type="match status" value="1"/>
</dbReference>
<dbReference type="SUPFAM" id="SSF48537">
    <property type="entry name" value="Phospholipase C/P1 nuclease"/>
    <property type="match status" value="1"/>
</dbReference>
<evidence type="ECO:0008006" key="9">
    <source>
        <dbReference type="Google" id="ProtNLM"/>
    </source>
</evidence>
<keyword evidence="5" id="KW-1015">Disulfide bond</keyword>
<dbReference type="GO" id="GO:0006308">
    <property type="term" value="P:DNA catabolic process"/>
    <property type="evidence" value="ECO:0007669"/>
    <property type="project" value="InterPro"/>
</dbReference>
<dbReference type="Gene3D" id="1.10.575.10">
    <property type="entry name" value="P1 Nuclease"/>
    <property type="match status" value="1"/>
</dbReference>
<keyword evidence="6" id="KW-0325">Glycoprotein</keyword>
<dbReference type="PANTHER" id="PTHR33146:SF26">
    <property type="entry name" value="ENDONUCLEASE 4"/>
    <property type="match status" value="1"/>
</dbReference>
<evidence type="ECO:0000256" key="5">
    <source>
        <dbReference type="ARBA" id="ARBA00023157"/>
    </source>
</evidence>
<dbReference type="GO" id="GO:0046872">
    <property type="term" value="F:metal ion binding"/>
    <property type="evidence" value="ECO:0007669"/>
    <property type="project" value="UniProtKB-KW"/>
</dbReference>
<keyword evidence="2" id="KW-0479">Metal-binding</keyword>
<proteinExistence type="predicted"/>
<evidence type="ECO:0000256" key="1">
    <source>
        <dbReference type="ARBA" id="ARBA00022722"/>
    </source>
</evidence>
<evidence type="ECO:0000256" key="6">
    <source>
        <dbReference type="ARBA" id="ARBA00023180"/>
    </source>
</evidence>
<evidence type="ECO:0000256" key="2">
    <source>
        <dbReference type="ARBA" id="ARBA00022723"/>
    </source>
</evidence>
<dbReference type="InterPro" id="IPR003154">
    <property type="entry name" value="S1/P1nuclease"/>
</dbReference>
<evidence type="ECO:0000313" key="7">
    <source>
        <dbReference type="EMBL" id="OUR79332.1"/>
    </source>
</evidence>
<keyword evidence="4" id="KW-0378">Hydrolase</keyword>
<dbReference type="GO" id="GO:0016788">
    <property type="term" value="F:hydrolase activity, acting on ester bonds"/>
    <property type="evidence" value="ECO:0007669"/>
    <property type="project" value="InterPro"/>
</dbReference>
<reference evidence="8" key="1">
    <citation type="journal article" date="2017" name="Proc. Natl. Acad. Sci. U.S.A.">
        <title>Simulation of Deepwater Horizon oil plume reveals substrate specialization within a complex community of hydrocarbon degraders.</title>
        <authorList>
            <person name="Hu P."/>
            <person name="Dubinsky E.A."/>
            <person name="Probst A.J."/>
            <person name="Wang J."/>
            <person name="Sieber C.M.K."/>
            <person name="Tom L.M."/>
            <person name="Gardinali P."/>
            <person name="Banfield J.F."/>
            <person name="Atlas R.M."/>
            <person name="Andersen G.L."/>
        </authorList>
    </citation>
    <scope>NUCLEOTIDE SEQUENCE [LARGE SCALE GENOMIC DNA]</scope>
</reference>
<dbReference type="Pfam" id="PF02265">
    <property type="entry name" value="S1-P1_nuclease"/>
    <property type="match status" value="1"/>
</dbReference>
<protein>
    <recommendedName>
        <fullName evidence="9">S1/P1 nuclease</fullName>
    </recommendedName>
</protein>
<dbReference type="GO" id="GO:0003676">
    <property type="term" value="F:nucleic acid binding"/>
    <property type="evidence" value="ECO:0007669"/>
    <property type="project" value="InterPro"/>
</dbReference>
<sequence length="295" mass="34733">MLKKLLWSLCVGGIILFSQPSFALAKFGHKIVCQLAFDHLPLVKQQRITQLLHAVPREQQTIINRYNRLKKNATLTFANACTWADAIKKHQKKHPQFTQYKTWHYLNVPRDLARITQPTCTQHCLTQAIIKHQTKLKSAPRSWQSAQALLFLGHWLGDLHQPLHVSYASDLGGNKINFTKKHGHCKNLHWYWDTCLIKEANRSKKQWLIYLNKLWHKSYTPPYQARQVWQWANESYQLVRKPSFQYCQLNNQNMCLRPEGKIKLANDYTQQYLPVMEQQLLKAAQRLTRILEQSL</sequence>
<comment type="caution">
    <text evidence="7">The sequence shown here is derived from an EMBL/GenBank/DDBJ whole genome shotgun (WGS) entry which is preliminary data.</text>
</comment>